<dbReference type="EMBL" id="CCBN010000014">
    <property type="protein sequence ID" value="CDO56234.1"/>
    <property type="molecule type" value="Genomic_DNA"/>
</dbReference>
<dbReference type="AlphaFoldDB" id="A0A0J9XH63"/>
<feature type="compositionally biased region" description="Basic residues" evidence="1">
    <location>
        <begin position="496"/>
        <end position="511"/>
    </location>
</feature>
<dbReference type="Proteomes" id="UP000242525">
    <property type="component" value="Unassembled WGS sequence"/>
</dbReference>
<gene>
    <name evidence="2" type="ORF">BN980_GECA14s01473g</name>
</gene>
<evidence type="ECO:0000313" key="2">
    <source>
        <dbReference type="EMBL" id="CDO56234.1"/>
    </source>
</evidence>
<reference evidence="2" key="1">
    <citation type="submission" date="2014-03" db="EMBL/GenBank/DDBJ databases">
        <authorList>
            <person name="Casaregola S."/>
        </authorList>
    </citation>
    <scope>NUCLEOTIDE SEQUENCE [LARGE SCALE GENOMIC DNA]</scope>
    <source>
        <strain evidence="2">CLIB 918</strain>
    </source>
</reference>
<evidence type="ECO:0000313" key="3">
    <source>
        <dbReference type="Proteomes" id="UP000242525"/>
    </source>
</evidence>
<feature type="region of interest" description="Disordered" evidence="1">
    <location>
        <begin position="478"/>
        <end position="511"/>
    </location>
</feature>
<protein>
    <recommendedName>
        <fullName evidence="4">Interferon-related developmental regulator N-terminal domain-containing protein</fullName>
    </recommendedName>
</protein>
<evidence type="ECO:0000256" key="1">
    <source>
        <dbReference type="SAM" id="MobiDB-lite"/>
    </source>
</evidence>
<proteinExistence type="predicted"/>
<accession>A0A0J9XH63</accession>
<keyword evidence="3" id="KW-1185">Reference proteome</keyword>
<organism evidence="2 3">
    <name type="scientific">Geotrichum candidum</name>
    <name type="common">Oospora lactis</name>
    <name type="synonym">Dipodascus geotrichum</name>
    <dbReference type="NCBI Taxonomy" id="1173061"/>
    <lineage>
        <taxon>Eukaryota</taxon>
        <taxon>Fungi</taxon>
        <taxon>Dikarya</taxon>
        <taxon>Ascomycota</taxon>
        <taxon>Saccharomycotina</taxon>
        <taxon>Dipodascomycetes</taxon>
        <taxon>Dipodascales</taxon>
        <taxon>Dipodascaceae</taxon>
        <taxon>Geotrichum</taxon>
    </lineage>
</organism>
<evidence type="ECO:0008006" key="4">
    <source>
        <dbReference type="Google" id="ProtNLM"/>
    </source>
</evidence>
<name>A0A0J9XH63_GEOCN</name>
<sequence>MTRYFKDPNTNPTSNNIRKQGRKLLSVDKVYQDSDEILELTERLTQLKKEASLTSRRDDDPFTSNAADIASVTNKLSKLKRDHLLKSVANENTKDYSSEFQLTVLRELLTILFDRQPHAEFSEREVKQVFNNFKNSKNDDLYDDSLRFVLLTYVVNKNDIKFPNPLEKPKDVIDFEDLVLDTILASIRKNLQRYNSDSTTTSAARLTTDIKALISIYLYTWYDSKADNKIESDISVLFEILENTNDDVILQTSLAAITLLTFYSENWFDAIESSALKLFEIFQNRSLQDKLVIGQALAFLYSIYDYSEQHADLITSKENSVPYLFNIPTIDNGQLHYELSQLATDLRLSTETDYTDDHLLEKIESSINASLVRADSSEPHPNDYDRYEQQVLDNINSLNLGLRRDGINYSWLQVLVYPSLIWLFESRLSTELQRSTFVSNVYYSLSAYSVSWSRTNQRLKLFRYTHINDPKFVKSAHIDQARRNSNSSDEYERHSDKHRHRRTSPKTMKKVSKLEKNLLSFA</sequence>
<comment type="caution">
    <text evidence="2">The sequence shown here is derived from an EMBL/GenBank/DDBJ whole genome shotgun (WGS) entry which is preliminary data.</text>
</comment>